<dbReference type="EMBL" id="JABDTM020023638">
    <property type="protein sequence ID" value="KAH0815047.1"/>
    <property type="molecule type" value="Genomic_DNA"/>
</dbReference>
<accession>A0A8J6LBZ4</accession>
<dbReference type="AlphaFoldDB" id="A0A8J6LBZ4"/>
<name>A0A8J6LBZ4_TENMO</name>
<proteinExistence type="predicted"/>
<feature type="compositionally biased region" description="Basic and acidic residues" evidence="4">
    <location>
        <begin position="402"/>
        <end position="411"/>
    </location>
</feature>
<organism evidence="6 7">
    <name type="scientific">Tenebrio molitor</name>
    <name type="common">Yellow mealworm beetle</name>
    <dbReference type="NCBI Taxonomy" id="7067"/>
    <lineage>
        <taxon>Eukaryota</taxon>
        <taxon>Metazoa</taxon>
        <taxon>Ecdysozoa</taxon>
        <taxon>Arthropoda</taxon>
        <taxon>Hexapoda</taxon>
        <taxon>Insecta</taxon>
        <taxon>Pterygota</taxon>
        <taxon>Neoptera</taxon>
        <taxon>Endopterygota</taxon>
        <taxon>Coleoptera</taxon>
        <taxon>Polyphaga</taxon>
        <taxon>Cucujiformia</taxon>
        <taxon>Tenebrionidae</taxon>
        <taxon>Tenebrio</taxon>
    </lineage>
</organism>
<keyword evidence="7" id="KW-1185">Reference proteome</keyword>
<feature type="compositionally biased region" description="Polar residues" evidence="4">
    <location>
        <begin position="301"/>
        <end position="312"/>
    </location>
</feature>
<feature type="region of interest" description="Disordered" evidence="4">
    <location>
        <begin position="271"/>
        <end position="339"/>
    </location>
</feature>
<feature type="compositionally biased region" description="Polar residues" evidence="4">
    <location>
        <begin position="798"/>
        <end position="808"/>
    </location>
</feature>
<protein>
    <recommendedName>
        <fullName evidence="1">3',5'-cyclic-AMP phosphodiesterase</fullName>
        <ecNumber evidence="1">3.1.4.53</ecNumber>
    </recommendedName>
</protein>
<feature type="region of interest" description="Disordered" evidence="4">
    <location>
        <begin position="836"/>
        <end position="889"/>
    </location>
</feature>
<dbReference type="PANTHER" id="PTHR40141:SF2">
    <property type="entry name" value="3',5'-CYCLIC-AMP PHOSPHODIESTERASE"/>
    <property type="match status" value="1"/>
</dbReference>
<dbReference type="PANTHER" id="PTHR40141">
    <property type="entry name" value="3',5'-CYCLIC-AMP PHOSPHODIESTERASE-RELATED"/>
    <property type="match status" value="1"/>
</dbReference>
<gene>
    <name evidence="6" type="ORF">GEV33_007745</name>
</gene>
<reference evidence="6" key="1">
    <citation type="journal article" date="2020" name="J Insects Food Feed">
        <title>The yellow mealworm (Tenebrio molitor) genome: a resource for the emerging insects as food and feed industry.</title>
        <authorList>
            <person name="Eriksson T."/>
            <person name="Andere A."/>
            <person name="Kelstrup H."/>
            <person name="Emery V."/>
            <person name="Picard C."/>
        </authorList>
    </citation>
    <scope>NUCLEOTIDE SEQUENCE</scope>
    <source>
        <strain evidence="6">Stoneville</strain>
        <tissue evidence="6">Whole head</tissue>
    </source>
</reference>
<dbReference type="InterPro" id="IPR040844">
    <property type="entry name" value="PDE4_UCR"/>
</dbReference>
<comment type="caution">
    <text evidence="6">The sequence shown here is derived from an EMBL/GenBank/DDBJ whole genome shotgun (WGS) entry which is preliminary data.</text>
</comment>
<evidence type="ECO:0000313" key="6">
    <source>
        <dbReference type="EMBL" id="KAH0815047.1"/>
    </source>
</evidence>
<evidence type="ECO:0000256" key="1">
    <source>
        <dbReference type="ARBA" id="ARBA00012276"/>
    </source>
</evidence>
<evidence type="ECO:0000256" key="3">
    <source>
        <dbReference type="ARBA" id="ARBA00023149"/>
    </source>
</evidence>
<feature type="compositionally biased region" description="Basic and acidic residues" evidence="4">
    <location>
        <begin position="371"/>
        <end position="386"/>
    </location>
</feature>
<evidence type="ECO:0000259" key="5">
    <source>
        <dbReference type="Pfam" id="PF18100"/>
    </source>
</evidence>
<keyword evidence="2" id="KW-0378">Hydrolase</keyword>
<feature type="compositionally biased region" description="Low complexity" evidence="4">
    <location>
        <begin position="387"/>
        <end position="401"/>
    </location>
</feature>
<dbReference type="Pfam" id="PF18100">
    <property type="entry name" value="PDE4_UCR"/>
    <property type="match status" value="1"/>
</dbReference>
<keyword evidence="3" id="KW-0114">cAMP</keyword>
<feature type="region of interest" description="Disordered" evidence="4">
    <location>
        <begin position="362"/>
        <end position="417"/>
    </location>
</feature>
<feature type="domain" description="Phosphodiesterase 4 upstream conserved regions (UCR)" evidence="5">
    <location>
        <begin position="1178"/>
        <end position="1236"/>
    </location>
</feature>
<dbReference type="Proteomes" id="UP000719412">
    <property type="component" value="Unassembled WGS sequence"/>
</dbReference>
<sequence>MCLAAVARHVPQTCVIRRFHFDSSRPRGPSPFDAVRGELHFSLKSRRSARNDISRRACGKGDPSRKRSPEKKMVAYVFRVRRTVLICDGGRVSIVNSEPIHFPVPGGLQKGVDRVVRIQSSARLRVVGNDTWSRPGKTVGKLSIVRVKNARASTDDGLLIEYGGLSAAGSAPWLDRIGASERRLIGASDVDQSSCFSCGAMSAARNHQNGVGRAGATLRRGRLDPGHAIDRNTVAPEYFSSCDGCDTDDPPFIMLTLLFLLWSLIRGLRKPSSRTPTPARSPPEALSPQSPSPEPLDLHSEMSSQTRVSTESYRSRYSPFSRESSVDVGNESRHSVTSISSFSTSSRRYEIIGQRSIDSRASVTSLWSSDMSRRDSEAIPEHDSTDSRASFASAGSLASSDGSRRHSEGLGRRRRSSVRSSQAENYWEVCMIRGEGNKDMQASQVVATRGTTLTRSPNASRSTSCAPRGSPTPVSANDVDRLLIFTSPINDLGLIAVDKYLWGNGRRAFYEGGATLAAPLLSQLALDEPRAFRRTMAISIPLRSPMKIPRRNSDFILGRKAHVFVRSGQSLPRVLCITVATWGLPFDVENGASPGRSPLDGAASPSAGLVLQNLPQRRESFLYRSDSDFEMSPKSMSRNSSIASERNLWRSVRHLAAKGRPDVTRCRSLTHASLDQSQLGSQFLMSNFSFGVVKRVVFVKTAPVSFANLIKSWRGRGPGGEKSSGVARDVNALRCGHLCRGFIDDSLDLPLMKMQNVSIGGRASPRVAGCRREIPGSAVFVNGASSGSRRGCPHPAATKTNSGPSVSIRTPARSAARRALFTFRFVLPKCSRSRTRPVRGVDAGAGGGAEPRARRHREVPPGHVLWDPVSDRTDHPRHSQSGLSGALFNSLDPRIPPVQERQGFPVPLLPRQLLQSLAADGLAPDATGTPRPAANPVDVGAEDQAPHILLGQVLAREDQEGLKRLQIQNNQGPLHHYRYVMGMNITSAQTEICRRNSNDTGWEMRASAPVLFQFVVSFCLFAVMEKILLSHRSHKFLPVCAAFATISNVLPTCPPTSKYQYAISTENQPTVGFRLHRDVSPFFGSSDVSHTTTEESSSRRLDCRVGLDVLVWYQEMNFQVVIQIQHTPRATSQTDNVARKKSCVFCTRCTEECNHIAIIDRRDAICVVLAVAMYTLSHKNRAAVRSTLSEIPDEPSVSDEAYMKMAMETMEELDWCLDQLETIQTHRSVSDMASLKVSTTPLVVCNLSAENCCTCRDQKR</sequence>
<evidence type="ECO:0000256" key="2">
    <source>
        <dbReference type="ARBA" id="ARBA00022801"/>
    </source>
</evidence>
<evidence type="ECO:0000313" key="7">
    <source>
        <dbReference type="Proteomes" id="UP000719412"/>
    </source>
</evidence>
<feature type="compositionally biased region" description="Polar residues" evidence="4">
    <location>
        <begin position="451"/>
        <end position="465"/>
    </location>
</feature>
<dbReference type="EC" id="3.1.4.53" evidence="1"/>
<dbReference type="GO" id="GO:0004115">
    <property type="term" value="F:3',5'-cyclic-AMP phosphodiesterase activity"/>
    <property type="evidence" value="ECO:0007669"/>
    <property type="project" value="UniProtKB-EC"/>
</dbReference>
<feature type="region of interest" description="Disordered" evidence="4">
    <location>
        <begin position="451"/>
        <end position="473"/>
    </location>
</feature>
<reference evidence="6" key="2">
    <citation type="submission" date="2021-08" db="EMBL/GenBank/DDBJ databases">
        <authorList>
            <person name="Eriksson T."/>
        </authorList>
    </citation>
    <scope>NUCLEOTIDE SEQUENCE</scope>
    <source>
        <strain evidence="6">Stoneville</strain>
        <tissue evidence="6">Whole head</tissue>
    </source>
</reference>
<evidence type="ECO:0000256" key="4">
    <source>
        <dbReference type="SAM" id="MobiDB-lite"/>
    </source>
</evidence>
<feature type="region of interest" description="Disordered" evidence="4">
    <location>
        <begin position="785"/>
        <end position="811"/>
    </location>
</feature>